<dbReference type="RefSeq" id="WP_235985260.1">
    <property type="nucleotide sequence ID" value="NZ_VFIA01000019.1"/>
</dbReference>
<keyword evidence="3" id="KW-1185">Reference proteome</keyword>
<organism evidence="2 3">
    <name type="scientific">Spirosoma utsteinense</name>
    <dbReference type="NCBI Taxonomy" id="2585773"/>
    <lineage>
        <taxon>Bacteria</taxon>
        <taxon>Pseudomonadati</taxon>
        <taxon>Bacteroidota</taxon>
        <taxon>Cytophagia</taxon>
        <taxon>Cytophagales</taxon>
        <taxon>Cytophagaceae</taxon>
        <taxon>Spirosoma</taxon>
    </lineage>
</organism>
<evidence type="ECO:0000313" key="2">
    <source>
        <dbReference type="EMBL" id="MBC3792804.1"/>
    </source>
</evidence>
<keyword evidence="1" id="KW-1133">Transmembrane helix</keyword>
<evidence type="ECO:0008006" key="4">
    <source>
        <dbReference type="Google" id="ProtNLM"/>
    </source>
</evidence>
<feature type="transmembrane region" description="Helical" evidence="1">
    <location>
        <begin position="318"/>
        <end position="338"/>
    </location>
</feature>
<evidence type="ECO:0000256" key="1">
    <source>
        <dbReference type="SAM" id="Phobius"/>
    </source>
</evidence>
<feature type="transmembrane region" description="Helical" evidence="1">
    <location>
        <begin position="380"/>
        <end position="400"/>
    </location>
</feature>
<reference evidence="2 3" key="1">
    <citation type="submission" date="2019-06" db="EMBL/GenBank/DDBJ databases">
        <title>Spirosoma utsteinense sp. nov. isolated from Antarctic ice-free soils.</title>
        <authorList>
            <person name="Tahon G."/>
        </authorList>
    </citation>
    <scope>NUCLEOTIDE SEQUENCE [LARGE SCALE GENOMIC DNA]</scope>
    <source>
        <strain evidence="2 3">LMG 31447</strain>
    </source>
</reference>
<feature type="transmembrane region" description="Helical" evidence="1">
    <location>
        <begin position="350"/>
        <end position="368"/>
    </location>
</feature>
<feature type="transmembrane region" description="Helical" evidence="1">
    <location>
        <begin position="183"/>
        <end position="210"/>
    </location>
</feature>
<keyword evidence="1" id="KW-0812">Transmembrane</keyword>
<keyword evidence="1" id="KW-0472">Membrane</keyword>
<accession>A0ABR6W8A2</accession>
<feature type="transmembrane region" description="Helical" evidence="1">
    <location>
        <begin position="216"/>
        <end position="234"/>
    </location>
</feature>
<feature type="transmembrane region" description="Helical" evidence="1">
    <location>
        <begin position="126"/>
        <end position="143"/>
    </location>
</feature>
<feature type="transmembrane region" description="Helical" evidence="1">
    <location>
        <begin position="246"/>
        <end position="266"/>
    </location>
</feature>
<sequence length="578" mass="65372">MLTSAALSTKPIALTWMRRVAPLVIALPLVCYLVLVVTYAVNVPWVDDMDAFLSFILGYSDATTLADKVDWLLRPNNEHRILTAKLSAVVMRALTGEVNFRWLVFVAFGFLFGTFALCYRVFRSMNLPLLMFAPVCFIFWQPQYYLTSLWALTGLQHGVVIFLTLLALYLLSGSGRYRFAGAILVQVLASLSMSNGLFGWLAGAVVLALARQWGRLGLWLSIGVATIVFYFHDFQNAQGNDSSVSFFLHSPHIVMAAFFTFTGALLDLVPVSNIFRRSLLPTLFGLLLVPTVFWFLWRMNWPLWSRHRSANAGQQRRRYFFTGCYTFLFVNAAVVAILRPRFGYDVMLVSNYMIYPALLTALVYLTGLSELRPRLALGRWVRTGLVVSLVVWSVSYALHWPQIAFRKQMLLTFSYNQKHNDIGLGPNWGSPFADMVRTVMRETVRRGIYRYPTGYFTPYETRVSSSTPMPADPNLNLHMRGGGYDYIVETDVDALPQPVGQAAVVIQSNQRTYLFPSEFGYRPGVFYLGRPVRTIWAEVINPILAPGTYRVGLLTPPVRGEKGVNSPIRFSNRQITIP</sequence>
<gene>
    <name evidence="2" type="ORF">FH603_3318</name>
</gene>
<dbReference type="EMBL" id="VFIA01000019">
    <property type="protein sequence ID" value="MBC3792804.1"/>
    <property type="molecule type" value="Genomic_DNA"/>
</dbReference>
<protein>
    <recommendedName>
        <fullName evidence="4">Glycosyltransferase RgtA/B/C/D-like domain-containing protein</fullName>
    </recommendedName>
</protein>
<feature type="transmembrane region" description="Helical" evidence="1">
    <location>
        <begin position="149"/>
        <end position="171"/>
    </location>
</feature>
<proteinExistence type="predicted"/>
<dbReference type="Proteomes" id="UP000700732">
    <property type="component" value="Unassembled WGS sequence"/>
</dbReference>
<evidence type="ECO:0000313" key="3">
    <source>
        <dbReference type="Proteomes" id="UP000700732"/>
    </source>
</evidence>
<feature type="transmembrane region" description="Helical" evidence="1">
    <location>
        <begin position="278"/>
        <end position="297"/>
    </location>
</feature>
<feature type="transmembrane region" description="Helical" evidence="1">
    <location>
        <begin position="20"/>
        <end position="41"/>
    </location>
</feature>
<feature type="transmembrane region" description="Helical" evidence="1">
    <location>
        <begin position="100"/>
        <end position="119"/>
    </location>
</feature>
<name>A0ABR6W8A2_9BACT</name>
<comment type="caution">
    <text evidence="2">The sequence shown here is derived from an EMBL/GenBank/DDBJ whole genome shotgun (WGS) entry which is preliminary data.</text>
</comment>